<dbReference type="PANTHER" id="PTHR43096:SF52">
    <property type="entry name" value="DNAJ HOMOLOG 1, MITOCHONDRIAL-RELATED"/>
    <property type="match status" value="1"/>
</dbReference>
<keyword evidence="5" id="KW-1185">Reference proteome</keyword>
<dbReference type="InterPro" id="IPR036869">
    <property type="entry name" value="J_dom_sf"/>
</dbReference>
<dbReference type="Gene3D" id="1.10.287.110">
    <property type="entry name" value="DnaJ domain"/>
    <property type="match status" value="1"/>
</dbReference>
<proteinExistence type="predicted"/>
<evidence type="ECO:0000259" key="3">
    <source>
        <dbReference type="PROSITE" id="PS50076"/>
    </source>
</evidence>
<dbReference type="PRINTS" id="PR00625">
    <property type="entry name" value="JDOMAIN"/>
</dbReference>
<dbReference type="OrthoDB" id="9779889at2"/>
<dbReference type="PROSITE" id="PS50076">
    <property type="entry name" value="DNAJ_2"/>
    <property type="match status" value="1"/>
</dbReference>
<dbReference type="EMBL" id="FQZP01000029">
    <property type="protein sequence ID" value="SHJ16904.1"/>
    <property type="molecule type" value="Genomic_DNA"/>
</dbReference>
<dbReference type="Pfam" id="PF00226">
    <property type="entry name" value="DnaJ"/>
    <property type="match status" value="1"/>
</dbReference>
<organism evidence="4 5">
    <name type="scientific">Thermoclostridium caenicola</name>
    <dbReference type="NCBI Taxonomy" id="659425"/>
    <lineage>
        <taxon>Bacteria</taxon>
        <taxon>Bacillati</taxon>
        <taxon>Bacillota</taxon>
        <taxon>Clostridia</taxon>
        <taxon>Eubacteriales</taxon>
        <taxon>Oscillospiraceae</taxon>
        <taxon>Thermoclostridium</taxon>
    </lineage>
</organism>
<evidence type="ECO:0000256" key="1">
    <source>
        <dbReference type="ARBA" id="ARBA00022705"/>
    </source>
</evidence>
<keyword evidence="4" id="KW-0238">DNA-binding</keyword>
<evidence type="ECO:0000256" key="2">
    <source>
        <dbReference type="ARBA" id="ARBA00023186"/>
    </source>
</evidence>
<sequence>MQYRDYYEILGVPRDATQEQIKKAYRKLAKAYHPDAHPGNKEYEEKFKQINEAYEVLGNPENRKKYDQLGSRFNFANGFDFDPSQFGFGNTRYEFRSGNGRGFSDFFNLFFGPGGLNIDDLFGGLGMDGFGRDAAGFRAYRAGTHGSAKGEDREVEVTIPVTDGLKGAERRIAIDTPDGRKTLAIKIPRGIQPGGKIRLQGLGGKGIGSGPNGDLYLVVRFSEDGLKLSGHDLIMDLPVLPWIAALGGEQTVDTPDGRILVRVPEGIQSGGKIRIPGKGYYTPAGGRGDLYLTVRLVNPPTLTPKQRRLYEQLRDES</sequence>
<dbReference type="PANTHER" id="PTHR43096">
    <property type="entry name" value="DNAJ HOMOLOG 1, MITOCHONDRIAL-RELATED"/>
    <property type="match status" value="1"/>
</dbReference>
<dbReference type="GO" id="GO:0003677">
    <property type="term" value="F:DNA binding"/>
    <property type="evidence" value="ECO:0007669"/>
    <property type="project" value="UniProtKB-KW"/>
</dbReference>
<accession>A0A1M6H403</accession>
<protein>
    <submittedName>
        <fullName evidence="4">Curved DNA-binding protein</fullName>
    </submittedName>
</protein>
<gene>
    <name evidence="4" type="ORF">SAMN05444373_102914</name>
</gene>
<dbReference type="CDD" id="cd06257">
    <property type="entry name" value="DnaJ"/>
    <property type="match status" value="1"/>
</dbReference>
<feature type="domain" description="J" evidence="3">
    <location>
        <begin position="5"/>
        <end position="70"/>
    </location>
</feature>
<dbReference type="SMART" id="SM00271">
    <property type="entry name" value="DnaJ"/>
    <property type="match status" value="1"/>
</dbReference>
<dbReference type="InterPro" id="IPR008971">
    <property type="entry name" value="HSP40/DnaJ_pept-bd"/>
</dbReference>
<dbReference type="GO" id="GO:0051082">
    <property type="term" value="F:unfolded protein binding"/>
    <property type="evidence" value="ECO:0007669"/>
    <property type="project" value="InterPro"/>
</dbReference>
<evidence type="ECO:0000313" key="4">
    <source>
        <dbReference type="EMBL" id="SHJ16904.1"/>
    </source>
</evidence>
<dbReference type="SUPFAM" id="SSF46565">
    <property type="entry name" value="Chaperone J-domain"/>
    <property type="match status" value="1"/>
</dbReference>
<dbReference type="GO" id="GO:0005737">
    <property type="term" value="C:cytoplasm"/>
    <property type="evidence" value="ECO:0007669"/>
    <property type="project" value="TreeGrafter"/>
</dbReference>
<keyword evidence="1" id="KW-0235">DNA replication</keyword>
<dbReference type="AlphaFoldDB" id="A0A1M6H403"/>
<dbReference type="InterPro" id="IPR002939">
    <property type="entry name" value="DnaJ_C"/>
</dbReference>
<keyword evidence="2" id="KW-0143">Chaperone</keyword>
<dbReference type="GO" id="GO:0006260">
    <property type="term" value="P:DNA replication"/>
    <property type="evidence" value="ECO:0007669"/>
    <property type="project" value="UniProtKB-KW"/>
</dbReference>
<dbReference type="CDD" id="cd10747">
    <property type="entry name" value="DnaJ_C"/>
    <property type="match status" value="1"/>
</dbReference>
<dbReference type="SUPFAM" id="SSF49493">
    <property type="entry name" value="HSP40/DnaJ peptide-binding domain"/>
    <property type="match status" value="2"/>
</dbReference>
<name>A0A1M6H403_9FIRM</name>
<dbReference type="PROSITE" id="PS00636">
    <property type="entry name" value="DNAJ_1"/>
    <property type="match status" value="1"/>
</dbReference>
<dbReference type="Gene3D" id="2.60.260.20">
    <property type="entry name" value="Urease metallochaperone UreE, N-terminal domain"/>
    <property type="match status" value="2"/>
</dbReference>
<dbReference type="Proteomes" id="UP000324781">
    <property type="component" value="Unassembled WGS sequence"/>
</dbReference>
<dbReference type="InterPro" id="IPR001623">
    <property type="entry name" value="DnaJ_domain"/>
</dbReference>
<evidence type="ECO:0000313" key="5">
    <source>
        <dbReference type="Proteomes" id="UP000324781"/>
    </source>
</evidence>
<dbReference type="Pfam" id="PF01556">
    <property type="entry name" value="DnaJ_C"/>
    <property type="match status" value="1"/>
</dbReference>
<dbReference type="InterPro" id="IPR018253">
    <property type="entry name" value="DnaJ_domain_CS"/>
</dbReference>
<dbReference type="GO" id="GO:0042026">
    <property type="term" value="P:protein refolding"/>
    <property type="evidence" value="ECO:0007669"/>
    <property type="project" value="TreeGrafter"/>
</dbReference>
<reference evidence="4 5" key="1">
    <citation type="submission" date="2016-11" db="EMBL/GenBank/DDBJ databases">
        <authorList>
            <person name="Varghese N."/>
            <person name="Submissions S."/>
        </authorList>
    </citation>
    <scope>NUCLEOTIDE SEQUENCE [LARGE SCALE GENOMIC DNA]</scope>
    <source>
        <strain evidence="4 5">DSM 19027</strain>
    </source>
</reference>
<dbReference type="RefSeq" id="WP_149678896.1">
    <property type="nucleotide sequence ID" value="NZ_DAONMB010000036.1"/>
</dbReference>